<organism evidence="1 2">
    <name type="scientific">Periplaneta americana</name>
    <name type="common">American cockroach</name>
    <name type="synonym">Blatta americana</name>
    <dbReference type="NCBI Taxonomy" id="6978"/>
    <lineage>
        <taxon>Eukaryota</taxon>
        <taxon>Metazoa</taxon>
        <taxon>Ecdysozoa</taxon>
        <taxon>Arthropoda</taxon>
        <taxon>Hexapoda</taxon>
        <taxon>Insecta</taxon>
        <taxon>Pterygota</taxon>
        <taxon>Neoptera</taxon>
        <taxon>Polyneoptera</taxon>
        <taxon>Dictyoptera</taxon>
        <taxon>Blattodea</taxon>
        <taxon>Blattoidea</taxon>
        <taxon>Blattidae</taxon>
        <taxon>Blattinae</taxon>
        <taxon>Periplaneta</taxon>
    </lineage>
</organism>
<dbReference type="Gene3D" id="3.30.420.10">
    <property type="entry name" value="Ribonuclease H-like superfamily/Ribonuclease H"/>
    <property type="match status" value="1"/>
</dbReference>
<dbReference type="InterPro" id="IPR036397">
    <property type="entry name" value="RNaseH_sf"/>
</dbReference>
<dbReference type="EMBL" id="JAJSOF020000019">
    <property type="protein sequence ID" value="KAJ4438127.1"/>
    <property type="molecule type" value="Genomic_DNA"/>
</dbReference>
<evidence type="ECO:0000313" key="2">
    <source>
        <dbReference type="Proteomes" id="UP001148838"/>
    </source>
</evidence>
<name>A0ABQ8SWR4_PERAM</name>
<protein>
    <submittedName>
        <fullName evidence="1">Uncharacterized protein</fullName>
    </submittedName>
</protein>
<proteinExistence type="predicted"/>
<accession>A0ABQ8SWR4</accession>
<dbReference type="Proteomes" id="UP001148838">
    <property type="component" value="Unassembled WGS sequence"/>
</dbReference>
<evidence type="ECO:0000313" key="1">
    <source>
        <dbReference type="EMBL" id="KAJ4438127.1"/>
    </source>
</evidence>
<sequence>MAADSVIAVLWYIHGLWKNSASSRDRNYGTKHSEEFGKNLKIMSLIQDVQRCGVTVSMTGRETSGPGFKSWLGQVTSLRFPFNQLEQNGWHPRFSPIFRAITLDYSSGRQHSLKCAMDTLCSPMCVVVQQGEIESIPASSYESTIVHCVFRGIDINLQTVSQALVCGYLVRVIEERVNCDMCISNISMPKVSTPLMDIIRHQDRGGLKYPKPYFATPHAIFQRDNVRSHVARIVQAFFEERRVSLLSWPARSPDISPIEHVWDMVCNSKVLLLVEHFGVEGQVSFRNQS</sequence>
<comment type="caution">
    <text evidence="1">The sequence shown here is derived from an EMBL/GenBank/DDBJ whole genome shotgun (WGS) entry which is preliminary data.</text>
</comment>
<reference evidence="1 2" key="1">
    <citation type="journal article" date="2022" name="Allergy">
        <title>Genome assembly and annotation of Periplaneta americana reveal a comprehensive cockroach allergen profile.</title>
        <authorList>
            <person name="Wang L."/>
            <person name="Xiong Q."/>
            <person name="Saelim N."/>
            <person name="Wang L."/>
            <person name="Nong W."/>
            <person name="Wan A.T."/>
            <person name="Shi M."/>
            <person name="Liu X."/>
            <person name="Cao Q."/>
            <person name="Hui J.H.L."/>
            <person name="Sookrung N."/>
            <person name="Leung T.F."/>
            <person name="Tungtrongchitr A."/>
            <person name="Tsui S.K.W."/>
        </authorList>
    </citation>
    <scope>NUCLEOTIDE SEQUENCE [LARGE SCALE GENOMIC DNA]</scope>
    <source>
        <strain evidence="1">PWHHKU_190912</strain>
    </source>
</reference>
<keyword evidence="2" id="KW-1185">Reference proteome</keyword>
<gene>
    <name evidence="1" type="ORF">ANN_14066</name>
</gene>